<sequence>MTKTSLQACMLVLLTISLFCYSSCFVFQQSHRFQGQYSRTLKKNTLNVLKEKEELKTKDDKNLEEVTEKYGLEAGLFQAFKSGGENKGVQAKELLQRYGSAYLITSITFALISFGICYTLVDNGVDVAGLLEKVGIQAGDKAETAGTFAIAYAAHKAASPIRFPPTVALTPVVAKALGKKDIESS</sequence>
<dbReference type="PANTHER" id="PTHR21377">
    <property type="entry name" value="PROTEIN FAM210B, MITOCHONDRIAL"/>
    <property type="match status" value="1"/>
</dbReference>
<accession>A0A7S2V8E4</accession>
<feature type="chain" id="PRO_5031226681" description="DUF1279 domain-containing protein" evidence="1">
    <location>
        <begin position="25"/>
        <end position="185"/>
    </location>
</feature>
<evidence type="ECO:0000256" key="1">
    <source>
        <dbReference type="SAM" id="SignalP"/>
    </source>
</evidence>
<dbReference type="InterPro" id="IPR045866">
    <property type="entry name" value="FAM210A/B-like"/>
</dbReference>
<feature type="signal peptide" evidence="1">
    <location>
        <begin position="1"/>
        <end position="24"/>
    </location>
</feature>
<dbReference type="AlphaFoldDB" id="A0A7S2V8E4"/>
<dbReference type="InterPro" id="IPR009688">
    <property type="entry name" value="FAM210A/B-like_dom"/>
</dbReference>
<dbReference type="GO" id="GO:0005739">
    <property type="term" value="C:mitochondrion"/>
    <property type="evidence" value="ECO:0007669"/>
    <property type="project" value="TreeGrafter"/>
</dbReference>
<dbReference type="PANTHER" id="PTHR21377:SF20">
    <property type="entry name" value="OS04G0416000 PROTEIN"/>
    <property type="match status" value="1"/>
</dbReference>
<proteinExistence type="predicted"/>
<organism evidence="3">
    <name type="scientific">Fibrocapsa japonica</name>
    <dbReference type="NCBI Taxonomy" id="94617"/>
    <lineage>
        <taxon>Eukaryota</taxon>
        <taxon>Sar</taxon>
        <taxon>Stramenopiles</taxon>
        <taxon>Ochrophyta</taxon>
        <taxon>Raphidophyceae</taxon>
        <taxon>Chattonellales</taxon>
        <taxon>Chattonellaceae</taxon>
        <taxon>Fibrocapsa</taxon>
    </lineage>
</organism>
<keyword evidence="1" id="KW-0732">Signal</keyword>
<gene>
    <name evidence="3" type="ORF">FJAP1339_LOCUS12268</name>
</gene>
<evidence type="ECO:0000313" key="3">
    <source>
        <dbReference type="EMBL" id="CAD9875314.1"/>
    </source>
</evidence>
<feature type="domain" description="DUF1279" evidence="2">
    <location>
        <begin position="90"/>
        <end position="172"/>
    </location>
</feature>
<dbReference type="Pfam" id="PF06916">
    <property type="entry name" value="FAM210A-B_dom"/>
    <property type="match status" value="1"/>
</dbReference>
<evidence type="ECO:0000259" key="2">
    <source>
        <dbReference type="Pfam" id="PF06916"/>
    </source>
</evidence>
<protein>
    <recommendedName>
        <fullName evidence="2">DUF1279 domain-containing protein</fullName>
    </recommendedName>
</protein>
<name>A0A7S2V8E4_9STRA</name>
<reference evidence="3" key="1">
    <citation type="submission" date="2021-01" db="EMBL/GenBank/DDBJ databases">
        <authorList>
            <person name="Corre E."/>
            <person name="Pelletier E."/>
            <person name="Niang G."/>
            <person name="Scheremetjew M."/>
            <person name="Finn R."/>
            <person name="Kale V."/>
            <person name="Holt S."/>
            <person name="Cochrane G."/>
            <person name="Meng A."/>
            <person name="Brown T."/>
            <person name="Cohen L."/>
        </authorList>
    </citation>
    <scope>NUCLEOTIDE SEQUENCE</scope>
    <source>
        <strain evidence="3">CCMP1661</strain>
    </source>
</reference>
<dbReference type="EMBL" id="HBHR01023872">
    <property type="protein sequence ID" value="CAD9875314.1"/>
    <property type="molecule type" value="Transcribed_RNA"/>
</dbReference>